<reference evidence="2 3" key="1">
    <citation type="submission" date="2017-09" db="EMBL/GenBank/DDBJ databases">
        <title>Depth-based differentiation of microbial function through sediment-hosted aquifers and enrichment of novel symbionts in the deep terrestrial subsurface.</title>
        <authorList>
            <person name="Probst A.J."/>
            <person name="Ladd B."/>
            <person name="Jarett J.K."/>
            <person name="Geller-Mcgrath D.E."/>
            <person name="Sieber C.M."/>
            <person name="Emerson J.B."/>
            <person name="Anantharaman K."/>
            <person name="Thomas B.C."/>
            <person name="Malmstrom R."/>
            <person name="Stieglmeier M."/>
            <person name="Klingl A."/>
            <person name="Woyke T."/>
            <person name="Ryan C.M."/>
            <person name="Banfield J.F."/>
        </authorList>
    </citation>
    <scope>NUCLEOTIDE SEQUENCE [LARGE SCALE GENOMIC DNA]</scope>
    <source>
        <strain evidence="2">CG10_big_fil_rev_8_21_14_0_10_50_16</strain>
    </source>
</reference>
<dbReference type="AlphaFoldDB" id="A0A2H0RPI4"/>
<dbReference type="Proteomes" id="UP000230084">
    <property type="component" value="Unassembled WGS sequence"/>
</dbReference>
<feature type="transmembrane region" description="Helical" evidence="1">
    <location>
        <begin position="30"/>
        <end position="50"/>
    </location>
</feature>
<keyword evidence="1" id="KW-0472">Membrane</keyword>
<gene>
    <name evidence="2" type="ORF">COV06_02210</name>
</gene>
<comment type="caution">
    <text evidence="2">The sequence shown here is derived from an EMBL/GenBank/DDBJ whole genome shotgun (WGS) entry which is preliminary data.</text>
</comment>
<keyword evidence="1" id="KW-0812">Transmembrane</keyword>
<name>A0A2H0RPI4_9BACT</name>
<feature type="transmembrane region" description="Helical" evidence="1">
    <location>
        <begin position="6"/>
        <end position="23"/>
    </location>
</feature>
<protein>
    <recommendedName>
        <fullName evidence="4">DUF2304 domain-containing protein</fullName>
    </recommendedName>
</protein>
<feature type="transmembrane region" description="Helical" evidence="1">
    <location>
        <begin position="70"/>
        <end position="88"/>
    </location>
</feature>
<dbReference type="InterPro" id="IPR019277">
    <property type="entry name" value="DUF2304"/>
</dbReference>
<evidence type="ECO:0000256" key="1">
    <source>
        <dbReference type="SAM" id="Phobius"/>
    </source>
</evidence>
<evidence type="ECO:0008006" key="4">
    <source>
        <dbReference type="Google" id="ProtNLM"/>
    </source>
</evidence>
<evidence type="ECO:0000313" key="2">
    <source>
        <dbReference type="EMBL" id="PIR47675.1"/>
    </source>
</evidence>
<sequence>MTFSAIQLLIVVFAAFAITRVVIRSRARDIPLVWALVWIVLWLGAAVVSVLPQTTDLLAARVGIGRGADLLVYVSILALFYLVFRLVVKIETMQQEITKLVRSLALKDLKKK</sequence>
<keyword evidence="1" id="KW-1133">Transmembrane helix</keyword>
<accession>A0A2H0RPI4</accession>
<evidence type="ECO:0000313" key="3">
    <source>
        <dbReference type="Proteomes" id="UP000230084"/>
    </source>
</evidence>
<dbReference type="Pfam" id="PF10066">
    <property type="entry name" value="DUF2304"/>
    <property type="match status" value="1"/>
</dbReference>
<dbReference type="EMBL" id="PCYM01000003">
    <property type="protein sequence ID" value="PIR47675.1"/>
    <property type="molecule type" value="Genomic_DNA"/>
</dbReference>
<organism evidence="2 3">
    <name type="scientific">Candidatus Uhrbacteria bacterium CG10_big_fil_rev_8_21_14_0_10_50_16</name>
    <dbReference type="NCBI Taxonomy" id="1975039"/>
    <lineage>
        <taxon>Bacteria</taxon>
        <taxon>Candidatus Uhriibacteriota</taxon>
    </lineage>
</organism>
<proteinExistence type="predicted"/>